<evidence type="ECO:0000256" key="4">
    <source>
        <dbReference type="ARBA" id="ARBA00023098"/>
    </source>
</evidence>
<dbReference type="InterPro" id="IPR020845">
    <property type="entry name" value="AMP-binding_CS"/>
</dbReference>
<dbReference type="RefSeq" id="WP_345229029.1">
    <property type="nucleotide sequence ID" value="NZ_BAAAXE010000015.1"/>
</dbReference>
<evidence type="ECO:0000256" key="1">
    <source>
        <dbReference type="ARBA" id="ARBA00006432"/>
    </source>
</evidence>
<comment type="similarity">
    <text evidence="1">Belongs to the ATP-dependent AMP-binding enzyme family.</text>
</comment>
<protein>
    <recommendedName>
        <fullName evidence="5">Acyl-CoA synthetase</fullName>
    </recommendedName>
</protein>
<dbReference type="Gene3D" id="3.40.50.12780">
    <property type="entry name" value="N-terminal domain of ligase-like"/>
    <property type="match status" value="1"/>
</dbReference>
<evidence type="ECO:0000313" key="9">
    <source>
        <dbReference type="Proteomes" id="UP001589718"/>
    </source>
</evidence>
<keyword evidence="9" id="KW-1185">Reference proteome</keyword>
<dbReference type="PANTHER" id="PTHR43272:SF32">
    <property type="entry name" value="AMP-DEPENDENT SYNTHETASE_LIGASE DOMAIN-CONTAINING PROTEIN"/>
    <property type="match status" value="1"/>
</dbReference>
<dbReference type="InterPro" id="IPR000873">
    <property type="entry name" value="AMP-dep_synth/lig_dom"/>
</dbReference>
<gene>
    <name evidence="8" type="ORF">ACFFTU_20445</name>
</gene>
<dbReference type="PROSITE" id="PS00455">
    <property type="entry name" value="AMP_BINDING"/>
    <property type="match status" value="1"/>
</dbReference>
<comment type="caution">
    <text evidence="8">The sequence shown here is derived from an EMBL/GenBank/DDBJ whole genome shotgun (WGS) entry which is preliminary data.</text>
</comment>
<reference evidence="8 9" key="1">
    <citation type="submission" date="2024-09" db="EMBL/GenBank/DDBJ databases">
        <authorList>
            <person name="Sun Q."/>
            <person name="Mori K."/>
        </authorList>
    </citation>
    <scope>NUCLEOTIDE SEQUENCE [LARGE SCALE GENOMIC DNA]</scope>
    <source>
        <strain evidence="8 9">JCM 4362</strain>
    </source>
</reference>
<dbReference type="Pfam" id="PF23562">
    <property type="entry name" value="AMP-binding_C_3"/>
    <property type="match status" value="1"/>
</dbReference>
<keyword evidence="3" id="KW-0276">Fatty acid metabolism</keyword>
<feature type="domain" description="AMP-dependent synthetase/ligase" evidence="7">
    <location>
        <begin position="22"/>
        <end position="441"/>
    </location>
</feature>
<sequence>MTDTGALRAQRPRPAALAGFSEWAGERHGELPALRAKGAEPVSYAGFRDRVRDVGRRLMAAGVGPGDRVGILGETCVDWTYAHFAVLAVGAVVVPVYPTAGEEEVAWVLGDSGAVLVLCETAEQAERVASATGPGGGGAAPGSGPAPGKGAGAVPGAGAGAVRGPRPLPTLLFGELGERVPGEVAVDDFLARADAVRPGDLASLVYTSGTTGPPKGCRLTHANFGAVLDGGAETIDGGPGDVTYLYLPLAHLLAQLVELNTLMFGGELCYFGGRIEDVIGELAEVRPTHLPSVPRLFEKVHAVVLGLAEAREGGGERFREAVRVGVLAAEGRLPEEDRATWEAAEESLYGLVRGAFGGRVRWALTGAAPIAPQTLDFLRACRIPVYEGYGMTESGGVISLNRPGAVRYGSVGRAYPGCEIRIDASDGEVLARGGTVFTGYHGDEAATREALDAQGWLHTGDLGTIDADGYLTLTGRKKDLVITSSGKNLTPSLIEHAVQQSRYVSYAVMAGDRRPHPVALITLEADEIAAWAAREGHDLGEEPGRHPAVRELVREAVEAANAQVSRPARIRAFAILGRDLAVADGTLTPTLKVRRRAVLERYAAEIEELYR</sequence>
<evidence type="ECO:0000313" key="8">
    <source>
        <dbReference type="EMBL" id="MFB9522319.1"/>
    </source>
</evidence>
<dbReference type="CDD" id="cd05907">
    <property type="entry name" value="VL_LC_FACS_like"/>
    <property type="match status" value="1"/>
</dbReference>
<dbReference type="InterPro" id="IPR042099">
    <property type="entry name" value="ANL_N_sf"/>
</dbReference>
<feature type="region of interest" description="Disordered" evidence="6">
    <location>
        <begin position="128"/>
        <end position="158"/>
    </location>
</feature>
<dbReference type="PANTHER" id="PTHR43272">
    <property type="entry name" value="LONG-CHAIN-FATTY-ACID--COA LIGASE"/>
    <property type="match status" value="1"/>
</dbReference>
<evidence type="ECO:0000256" key="5">
    <source>
        <dbReference type="ARBA" id="ARBA00032875"/>
    </source>
</evidence>
<dbReference type="Pfam" id="PF00501">
    <property type="entry name" value="AMP-binding"/>
    <property type="match status" value="1"/>
</dbReference>
<accession>A0ABV5PGH5</accession>
<dbReference type="Proteomes" id="UP001589718">
    <property type="component" value="Unassembled WGS sequence"/>
</dbReference>
<evidence type="ECO:0000259" key="7">
    <source>
        <dbReference type="Pfam" id="PF00501"/>
    </source>
</evidence>
<evidence type="ECO:0000256" key="6">
    <source>
        <dbReference type="SAM" id="MobiDB-lite"/>
    </source>
</evidence>
<keyword evidence="2" id="KW-0436">Ligase</keyword>
<dbReference type="EMBL" id="JBHMCR010000009">
    <property type="protein sequence ID" value="MFB9522319.1"/>
    <property type="molecule type" value="Genomic_DNA"/>
</dbReference>
<proteinExistence type="inferred from homology"/>
<keyword evidence="4" id="KW-0443">Lipid metabolism</keyword>
<organism evidence="8 9">
    <name type="scientific">Streptomyces cremeus</name>
    <dbReference type="NCBI Taxonomy" id="66881"/>
    <lineage>
        <taxon>Bacteria</taxon>
        <taxon>Bacillati</taxon>
        <taxon>Actinomycetota</taxon>
        <taxon>Actinomycetes</taxon>
        <taxon>Kitasatosporales</taxon>
        <taxon>Streptomycetaceae</taxon>
        <taxon>Streptomyces</taxon>
    </lineage>
</organism>
<name>A0ABV5PGH5_STRCM</name>
<evidence type="ECO:0000256" key="3">
    <source>
        <dbReference type="ARBA" id="ARBA00022832"/>
    </source>
</evidence>
<evidence type="ECO:0000256" key="2">
    <source>
        <dbReference type="ARBA" id="ARBA00022598"/>
    </source>
</evidence>
<feature type="compositionally biased region" description="Gly residues" evidence="6">
    <location>
        <begin position="133"/>
        <end position="158"/>
    </location>
</feature>
<dbReference type="SUPFAM" id="SSF56801">
    <property type="entry name" value="Acetyl-CoA synthetase-like"/>
    <property type="match status" value="1"/>
</dbReference>